<gene>
    <name evidence="2" type="ORF">XthCFBP4691_00220</name>
</gene>
<comment type="caution">
    <text evidence="2">The sequence shown here is derived from an EMBL/GenBank/DDBJ whole genome shotgun (WGS) entry which is preliminary data.</text>
</comment>
<evidence type="ECO:0000313" key="3">
    <source>
        <dbReference type="Proteomes" id="UP000239898"/>
    </source>
</evidence>
<evidence type="ECO:0000259" key="1">
    <source>
        <dbReference type="PROSITE" id="PS50883"/>
    </source>
</evidence>
<dbReference type="AlphaFoldDB" id="A0A2S6ZMA1"/>
<keyword evidence="3" id="KW-1185">Reference proteome</keyword>
<dbReference type="CDD" id="cd01948">
    <property type="entry name" value="EAL"/>
    <property type="match status" value="1"/>
</dbReference>
<dbReference type="PANTHER" id="PTHR33121">
    <property type="entry name" value="CYCLIC DI-GMP PHOSPHODIESTERASE PDEF"/>
    <property type="match status" value="1"/>
</dbReference>
<proteinExistence type="predicted"/>
<dbReference type="Pfam" id="PF00563">
    <property type="entry name" value="EAL"/>
    <property type="match status" value="1"/>
</dbReference>
<reference evidence="2 3" key="1">
    <citation type="submission" date="2016-08" db="EMBL/GenBank/DDBJ databases">
        <title>Evolution of the type three secretion system and type three effector repertoires in Xanthomonas.</title>
        <authorList>
            <person name="Merda D."/>
            <person name="Briand M."/>
            <person name="Bosis E."/>
            <person name="Rousseau C."/>
            <person name="Portier P."/>
            <person name="Jacques M.-A."/>
            <person name="Fischer-Le Saux M."/>
        </authorList>
    </citation>
    <scope>NUCLEOTIDE SEQUENCE [LARGE SCALE GENOMIC DNA]</scope>
    <source>
        <strain evidence="2 3">CFBP 4691</strain>
    </source>
</reference>
<dbReference type="EMBL" id="MIGX01000001">
    <property type="protein sequence ID" value="PPT93336.1"/>
    <property type="molecule type" value="Genomic_DNA"/>
</dbReference>
<dbReference type="SMART" id="SM00052">
    <property type="entry name" value="EAL"/>
    <property type="match status" value="1"/>
</dbReference>
<accession>A0A2S6ZMA1</accession>
<evidence type="ECO:0000313" key="2">
    <source>
        <dbReference type="EMBL" id="PPT93336.1"/>
    </source>
</evidence>
<dbReference type="Proteomes" id="UP000239898">
    <property type="component" value="Unassembled WGS sequence"/>
</dbReference>
<dbReference type="SUPFAM" id="SSF141868">
    <property type="entry name" value="EAL domain-like"/>
    <property type="match status" value="1"/>
</dbReference>
<sequence>MLNDLHAAPMPRWRHARMERPAAPAQADAALVDADGPCVGQDIAALHLRYQPIYRTDGGLHSIEALLREKEPRRGACFPRALVAGLRSQRRLAELDCHVLDQASKALCLLEQAHGQPMPLSVNVAMESLDDDGFLRELERAQNRLSGQLTLELLETSAGRPSRSLKQRMQALRGNGLRLSLDDYGTGHSSLLRLLDFATFSEIKLSSELTHDCANDPMRMTLIRHSYQLARELALDFVLEGIESADALRMLATLDMTRATAIQGHALCRPVPYAQLRVLSRHGHLHHCWHAIN</sequence>
<dbReference type="PANTHER" id="PTHR33121:SF70">
    <property type="entry name" value="SIGNALING PROTEIN YKOW"/>
    <property type="match status" value="1"/>
</dbReference>
<dbReference type="InterPro" id="IPR035919">
    <property type="entry name" value="EAL_sf"/>
</dbReference>
<dbReference type="InterPro" id="IPR050706">
    <property type="entry name" value="Cyclic-di-GMP_PDE-like"/>
</dbReference>
<feature type="domain" description="EAL" evidence="1">
    <location>
        <begin position="24"/>
        <end position="284"/>
    </location>
</feature>
<organism evidence="2 3">
    <name type="scientific">Xanthomonas theicola</name>
    <dbReference type="NCBI Taxonomy" id="56464"/>
    <lineage>
        <taxon>Bacteria</taxon>
        <taxon>Pseudomonadati</taxon>
        <taxon>Pseudomonadota</taxon>
        <taxon>Gammaproteobacteria</taxon>
        <taxon>Lysobacterales</taxon>
        <taxon>Lysobacteraceae</taxon>
        <taxon>Xanthomonas</taxon>
    </lineage>
</organism>
<dbReference type="OrthoDB" id="9812358at2"/>
<dbReference type="InterPro" id="IPR001633">
    <property type="entry name" value="EAL_dom"/>
</dbReference>
<dbReference type="RefSeq" id="WP_128418552.1">
    <property type="nucleotide sequence ID" value="NZ_CP049017.1"/>
</dbReference>
<dbReference type="Gene3D" id="3.20.20.450">
    <property type="entry name" value="EAL domain"/>
    <property type="match status" value="1"/>
</dbReference>
<dbReference type="PROSITE" id="PS50883">
    <property type="entry name" value="EAL"/>
    <property type="match status" value="1"/>
</dbReference>
<protein>
    <recommendedName>
        <fullName evidence="1">EAL domain-containing protein</fullName>
    </recommendedName>
</protein>
<dbReference type="GO" id="GO:0071111">
    <property type="term" value="F:cyclic-guanylate-specific phosphodiesterase activity"/>
    <property type="evidence" value="ECO:0007669"/>
    <property type="project" value="InterPro"/>
</dbReference>
<name>A0A2S6ZMA1_9XANT</name>